<comment type="caution">
    <text evidence="1">The sequence shown here is derived from an EMBL/GenBank/DDBJ whole genome shotgun (WGS) entry which is preliminary data.</text>
</comment>
<dbReference type="Proteomes" id="UP000177124">
    <property type="component" value="Unassembled WGS sequence"/>
</dbReference>
<proteinExistence type="predicted"/>
<dbReference type="Gene3D" id="1.10.10.10">
    <property type="entry name" value="Winged helix-like DNA-binding domain superfamily/Winged helix DNA-binding domain"/>
    <property type="match status" value="1"/>
</dbReference>
<evidence type="ECO:0000313" key="1">
    <source>
        <dbReference type="EMBL" id="OGD91141.1"/>
    </source>
</evidence>
<organism evidence="1 2">
    <name type="scientific">Candidatus Curtissbacteria bacterium RIFCSPHIGHO2_02_FULL_42_15</name>
    <dbReference type="NCBI Taxonomy" id="1797716"/>
    <lineage>
        <taxon>Bacteria</taxon>
        <taxon>Candidatus Curtissiibacteriota</taxon>
    </lineage>
</organism>
<evidence type="ECO:0008006" key="3">
    <source>
        <dbReference type="Google" id="ProtNLM"/>
    </source>
</evidence>
<dbReference type="STRING" id="1797716.A3D07_02285"/>
<name>A0A1F5GGZ0_9BACT</name>
<sequence length="117" mass="13786">MLDFLTEATPTSINLHTTWPPRDWKHTVKNWARNFTIAGLYLKTDKILDEIGRSYHMTRENVRQIVKKVVIAIHTNSSQEMQERFSRESFNYRKPLSLAIRKRILKATTAHLFESPC</sequence>
<gene>
    <name evidence="1" type="ORF">A3D07_02285</name>
</gene>
<accession>A0A1F5GGZ0</accession>
<protein>
    <recommendedName>
        <fullName evidence="3">RNA polymerase sigma-70 region 4 domain-containing protein</fullName>
    </recommendedName>
</protein>
<dbReference type="AlphaFoldDB" id="A0A1F5GGZ0"/>
<dbReference type="InterPro" id="IPR036388">
    <property type="entry name" value="WH-like_DNA-bd_sf"/>
</dbReference>
<reference evidence="1 2" key="1">
    <citation type="journal article" date="2016" name="Nat. Commun.">
        <title>Thousands of microbial genomes shed light on interconnected biogeochemical processes in an aquifer system.</title>
        <authorList>
            <person name="Anantharaman K."/>
            <person name="Brown C.T."/>
            <person name="Hug L.A."/>
            <person name="Sharon I."/>
            <person name="Castelle C.J."/>
            <person name="Probst A.J."/>
            <person name="Thomas B.C."/>
            <person name="Singh A."/>
            <person name="Wilkins M.J."/>
            <person name="Karaoz U."/>
            <person name="Brodie E.L."/>
            <person name="Williams K.H."/>
            <person name="Hubbard S.S."/>
            <person name="Banfield J.F."/>
        </authorList>
    </citation>
    <scope>NUCLEOTIDE SEQUENCE [LARGE SCALE GENOMIC DNA]</scope>
</reference>
<dbReference type="EMBL" id="MFBF01000025">
    <property type="protein sequence ID" value="OGD91141.1"/>
    <property type="molecule type" value="Genomic_DNA"/>
</dbReference>
<evidence type="ECO:0000313" key="2">
    <source>
        <dbReference type="Proteomes" id="UP000177124"/>
    </source>
</evidence>